<gene>
    <name evidence="3" type="ORF">AG1IA_08649</name>
</gene>
<evidence type="ECO:0000256" key="2">
    <source>
        <dbReference type="SAM" id="MobiDB-lite"/>
    </source>
</evidence>
<dbReference type="InterPro" id="IPR050509">
    <property type="entry name" value="CoA-transferase_III"/>
</dbReference>
<comment type="similarity">
    <text evidence="1">Belongs to the CoA-transferase III family.</text>
</comment>
<evidence type="ECO:0000256" key="1">
    <source>
        <dbReference type="ARBA" id="ARBA00008383"/>
    </source>
</evidence>
<dbReference type="Pfam" id="PF02515">
    <property type="entry name" value="CoA_transf_3"/>
    <property type="match status" value="1"/>
</dbReference>
<dbReference type="OrthoDB" id="16747at2759"/>
<dbReference type="InterPro" id="IPR044855">
    <property type="entry name" value="CoA-Trfase_III_dom3_sf"/>
</dbReference>
<dbReference type="Gene3D" id="3.40.50.10540">
    <property type="entry name" value="Crotonobetainyl-coa:carnitine coa-transferase, domain 1"/>
    <property type="match status" value="1"/>
</dbReference>
<dbReference type="PANTHER" id="PTHR48228">
    <property type="entry name" value="SUCCINYL-COA--D-CITRAMALATE COA-TRANSFERASE"/>
    <property type="match status" value="1"/>
</dbReference>
<accession>L8WGN1</accession>
<comment type="caution">
    <text evidence="3">The sequence shown here is derived from an EMBL/GenBank/DDBJ whole genome shotgun (WGS) entry which is preliminary data.</text>
</comment>
<dbReference type="Proteomes" id="UP000011668">
    <property type="component" value="Unassembled WGS sequence"/>
</dbReference>
<proteinExistence type="inferred from homology"/>
<dbReference type="InterPro" id="IPR023606">
    <property type="entry name" value="CoA-Trfase_III_dom_1_sf"/>
</dbReference>
<feature type="region of interest" description="Disordered" evidence="2">
    <location>
        <begin position="256"/>
        <end position="276"/>
    </location>
</feature>
<dbReference type="Gene3D" id="1.20.1280.50">
    <property type="match status" value="1"/>
</dbReference>
<dbReference type="SUPFAM" id="SSF89796">
    <property type="entry name" value="CoA-transferase family III (CaiB/BaiF)"/>
    <property type="match status" value="1"/>
</dbReference>
<sequence length="1253" mass="138959">MDRIGKRPLEGIRVIEVRVCLVLADLGASVIRVDNPTSVNNPTNDVLCRGKRSIAISPKVPAGLATLLRLISNAHVLIDPFRPGVMENLGLGPEVFLGSQAINPRLVYARLVGFDRHGELKNMAGVSPFINGHDLNYLAHAGVLGMMPPTTPEGRPAFPLNILADMAGGGLICATGIIAALLSLAKDPLAPGKVVETDMKDPLFAQPPGRSLLDGGAPFYNSYQCSDGGWMSVACIEPKFFATFCTLIQHHLPSNFNPPMDATRPEPSTQGDRDKWRSHERWITEAFKTRTRKEWEDIFKGKEGVSCITKSDWIHVKLYSGTDACVVPVLTPSEAARIHGSSPRFHPNFVGYFGEDRPMNLFTQTNSHGQSLRPGAHTFNILRDIGLNSDQMGELKRQGALGDQADDRAKLDRLVGHLLRCFTIAATKLDMYVSTNDHGAQLNAVVPKNFPVYLSVISLITPIIPIPRPPTNLRSMTQSELIKDLNEASNLLKMATNKYTEACAAILNSYDPSGNSQDLLNSAIEELPRAFSYESNIEKAISLMWRVRNQSLNLVRINVLPPEIISRIFWFAQRCCLPKSQFTRRNEKSGDNMVYPETALEVCHRWREIALASHDLWSHIDIDLTSGSEGPLFSRALAFAARSNQVPLYLHIRVDFYCREDERLSEFCHSIVSRTRSIELQCDCRTPLHRNVLPFLANLLSWDTSGTIRGFYIDAQPMQEARFLTASHIPVFDEHSRISLTQIIPLKESIFEKTMSLVTSIRLVGIYPCWSSRAYAGLVELDLDSTESAGTIISELALAGILRASPGLRAFRFGLNMTLESGYGLFALRSVKLEHLETIKLTGRYTTAQEAVLRMIYPGQLPLQMIVEFMSFVSRSRIAQLHIKGVAESQAKIFLGGSELFSLLPQLQVLTLCEVIVGQPCEEVLEDYDAVSFLRLLHGYCDSHFGLNLQLVRLTKCKIYWNDFRYMSEIHPTHALILERCHLVTIPSNGNRFFFSHRQDVRSTLMNRVKRVFPAVEFEATYVELEKLSDFRLASPMPYQKARYQNNATLAAEESGTESGAGSAFAVNSNPNAPPGLFGAPASSALFGSTHGKYKFNGLGVAILKCTSTAGQCRSYDIIKNILLDDVFQTEARIFQGGPNIDGNNLTYASVAVYAMCVLHAVQVGEPVAPRRRPGGVGRATQDYDRADRRLGVGWRVGAEKREDRLNPCAQYAIPRSQYGMVSGPTHMTATSALGRVPHVMPPRAAAHMPIYT</sequence>
<evidence type="ECO:0000313" key="3">
    <source>
        <dbReference type="EMBL" id="ELU37321.1"/>
    </source>
</evidence>
<evidence type="ECO:0000313" key="4">
    <source>
        <dbReference type="Proteomes" id="UP000011668"/>
    </source>
</evidence>
<dbReference type="EMBL" id="AFRT01002713">
    <property type="protein sequence ID" value="ELU37321.1"/>
    <property type="molecule type" value="Genomic_DNA"/>
</dbReference>
<dbReference type="HOGENOM" id="CLU_265580_0_0_1"/>
<organism evidence="3 4">
    <name type="scientific">Thanatephorus cucumeris (strain AG1-IA)</name>
    <name type="common">Rice sheath blight fungus</name>
    <name type="synonym">Rhizoctonia solani</name>
    <dbReference type="NCBI Taxonomy" id="983506"/>
    <lineage>
        <taxon>Eukaryota</taxon>
        <taxon>Fungi</taxon>
        <taxon>Dikarya</taxon>
        <taxon>Basidiomycota</taxon>
        <taxon>Agaricomycotina</taxon>
        <taxon>Agaricomycetes</taxon>
        <taxon>Cantharellales</taxon>
        <taxon>Ceratobasidiaceae</taxon>
        <taxon>Rhizoctonia</taxon>
        <taxon>Rhizoctonia solani AG-1</taxon>
    </lineage>
</organism>
<name>L8WGN1_THACA</name>
<reference evidence="3 4" key="1">
    <citation type="journal article" date="2013" name="Nat. Commun.">
        <title>The evolution and pathogenic mechanisms of the rice sheath blight pathogen.</title>
        <authorList>
            <person name="Zheng A."/>
            <person name="Lin R."/>
            <person name="Xu L."/>
            <person name="Qin P."/>
            <person name="Tang C."/>
            <person name="Ai P."/>
            <person name="Zhang D."/>
            <person name="Liu Y."/>
            <person name="Sun Z."/>
            <person name="Feng H."/>
            <person name="Wang Y."/>
            <person name="Chen Y."/>
            <person name="Liang X."/>
            <person name="Fu R."/>
            <person name="Li Q."/>
            <person name="Zhang J."/>
            <person name="Yu X."/>
            <person name="Xie Z."/>
            <person name="Ding L."/>
            <person name="Guan P."/>
            <person name="Tang J."/>
            <person name="Liang Y."/>
            <person name="Wang S."/>
            <person name="Deng Q."/>
            <person name="Li S."/>
            <person name="Zhu J."/>
            <person name="Wang L."/>
            <person name="Liu H."/>
            <person name="Li P."/>
        </authorList>
    </citation>
    <scope>NUCLEOTIDE SEQUENCE [LARGE SCALE GENOMIC DNA]</scope>
    <source>
        <strain evidence="4">AG-1 IA</strain>
    </source>
</reference>
<protein>
    <submittedName>
        <fullName evidence="3">Alpha-methylacyl-CoA racemase</fullName>
    </submittedName>
</protein>
<dbReference type="PANTHER" id="PTHR48228:SF5">
    <property type="entry name" value="ALPHA-METHYLACYL-COA RACEMASE"/>
    <property type="match status" value="1"/>
</dbReference>
<dbReference type="InterPro" id="IPR003673">
    <property type="entry name" value="CoA-Trfase_fam_III"/>
</dbReference>
<keyword evidence="4" id="KW-1185">Reference proteome</keyword>
<dbReference type="Gene3D" id="3.30.1540.10">
    <property type="entry name" value="formyl-coa transferase, domain 3"/>
    <property type="match status" value="1"/>
</dbReference>
<dbReference type="AlphaFoldDB" id="L8WGN1"/>
<dbReference type="GO" id="GO:0003824">
    <property type="term" value="F:catalytic activity"/>
    <property type="evidence" value="ECO:0007669"/>
    <property type="project" value="InterPro"/>
</dbReference>
<dbReference type="STRING" id="983506.L8WGN1"/>